<evidence type="ECO:0000313" key="1">
    <source>
        <dbReference type="EMBL" id="KFF01519.1"/>
    </source>
</evidence>
<accession>A0A085ZAQ5</accession>
<proteinExistence type="predicted"/>
<evidence type="ECO:0008006" key="3">
    <source>
        <dbReference type="Google" id="ProtNLM"/>
    </source>
</evidence>
<dbReference type="EMBL" id="JPRO01000017">
    <property type="protein sequence ID" value="KFF01519.1"/>
    <property type="molecule type" value="Genomic_DNA"/>
</dbReference>
<reference evidence="1 2" key="1">
    <citation type="submission" date="2014-07" db="EMBL/GenBank/DDBJ databases">
        <title>Genome of Chryseobacterium luteum DSM 18605.</title>
        <authorList>
            <person name="Stropko S.J."/>
            <person name="Pipes S.E."/>
            <person name="Newman J.D."/>
        </authorList>
    </citation>
    <scope>NUCLEOTIDE SEQUENCE [LARGE SCALE GENOMIC DNA]</scope>
    <source>
        <strain evidence="1 2">DSM 18605</strain>
    </source>
</reference>
<dbReference type="AlphaFoldDB" id="A0A085ZAQ5"/>
<evidence type="ECO:0000313" key="2">
    <source>
        <dbReference type="Proteomes" id="UP000028703"/>
    </source>
</evidence>
<keyword evidence="2" id="KW-1185">Reference proteome</keyword>
<comment type="caution">
    <text evidence="1">The sequence shown here is derived from an EMBL/GenBank/DDBJ whole genome shotgun (WGS) entry which is preliminary data.</text>
</comment>
<dbReference type="Proteomes" id="UP000028703">
    <property type="component" value="Unassembled WGS sequence"/>
</dbReference>
<dbReference type="RefSeq" id="WP_034706916.1">
    <property type="nucleotide sequence ID" value="NZ_JPRO01000017.1"/>
</dbReference>
<dbReference type="OrthoDB" id="606446at2"/>
<organism evidence="1 2">
    <name type="scientific">Chryseobacterium luteum</name>
    <dbReference type="NCBI Taxonomy" id="421531"/>
    <lineage>
        <taxon>Bacteria</taxon>
        <taxon>Pseudomonadati</taxon>
        <taxon>Bacteroidota</taxon>
        <taxon>Flavobacteriia</taxon>
        <taxon>Flavobacteriales</taxon>
        <taxon>Weeksellaceae</taxon>
        <taxon>Chryseobacterium group</taxon>
        <taxon>Chryseobacterium</taxon>
    </lineage>
</organism>
<protein>
    <recommendedName>
        <fullName evidence="3">Pectate lyase superfamily protein domain-containing protein</fullName>
    </recommendedName>
</protein>
<sequence>MILTSDFFSPSSIIPDEDSIQLIDEFTYQTHIYERVLFVPILDEIIYRNRNGIYYVNRTIINSREPISLKLFGAKGDGKYDQADKDKLSPLTTDDKDAIGKFIASRKKTNLRGSHYGGSTLYVPFSIYKTSGSYIINDHFTTICGEGYGASMFHCISESNINDPLITFTRNMVIPNGDAYDYLLTGGGLKNFHIKTNNTNIRNFGLMLDYVEYMSFQDTHIEGFGKSAIKGGFWECNFSNIKLTSCGGLQTADILGNPEYGVIDTSGGDSLYADASNNTLFSKLTFSSCVGTLLKFTNNKNSTVNMNIVGLYAETYPGDSSNIDELPLIYALNSRGNSITGGFITVNTTNVFRNGTVIKMDSSSDLSLNNLTITMNPIDGYLKRSVRRLRSFASLSTETSVLSLNNVKLSDPTDSIGYRNNDYPYSTPPLIEGTGYLTFTKLLIEILSLNAGGTSNGSRRITNLIDRRLKANGDLILMPFDTNGMQSQLKKKVNFLNGKIDLYTDSVPTTIDTWEQGDRIIYQNNSAGGYMGKVCVKSGTTGSITGITGSIQANSNLLIVNDSSQFLNGDWISIAGSDFNRIIEINGNHLTLKYSEPQSLNTANITFYEPIWKNFANIEN</sequence>
<gene>
    <name evidence="1" type="ORF">IX38_17670</name>
</gene>
<name>A0A085ZAQ5_9FLAO</name>